<accession>A0ABQ8VIM3</accession>
<organism evidence="2 3">
    <name type="scientific">Lentinula lateritia</name>
    <dbReference type="NCBI Taxonomy" id="40482"/>
    <lineage>
        <taxon>Eukaryota</taxon>
        <taxon>Fungi</taxon>
        <taxon>Dikarya</taxon>
        <taxon>Basidiomycota</taxon>
        <taxon>Agaricomycotina</taxon>
        <taxon>Agaricomycetes</taxon>
        <taxon>Agaricomycetidae</taxon>
        <taxon>Agaricales</taxon>
        <taxon>Marasmiineae</taxon>
        <taxon>Omphalotaceae</taxon>
        <taxon>Lentinula</taxon>
    </lineage>
</organism>
<dbReference type="PANTHER" id="PTHR37287">
    <property type="entry name" value="INO EIGHTY SUBUNIT 1"/>
    <property type="match status" value="1"/>
</dbReference>
<sequence length="488" mass="55143">MSSRRQSPKILKKSDNAPLTRADLQYDLLASLFSDTNEVFTDPFPSQLDTRAARSRVTFRNLYVNAIMNSPKASKLLKDKMSDTPEFATHFAMLSLLTNVGRINTTMSFFPEMKTTIRTYHPVPALQRTSGSLQDAPRLKSILKALVYDCDSPKLATTLRDCRSRIDTGISPPTHIANLIFILANETISVSKLHFSGEVDFLDLFTSTRFSSHSRARAFLWLVYNYYEATAQSSEPLESDTVRTDNNPFSDPSRPGERPLLEELTEAETALENVDPDDENEISEKLVSQRMQFLAAQSPKEFSKVGRNSVKDDESVMSIESTVKSKGKRRGASGTGKTKNGKSAADATEGFVDHSAPIRFSDVQYRSSPLQMRQPRLIAASMHRFSPYARSHERHWTNVALTRSPPRTLLEHAWHVVARSDPLADSDEEIEDAHCRNDYGLYRLYNAFFPSSFFPRKVRSLIVHSFHTVQRLNIVCRLRGKDPTPEPE</sequence>
<evidence type="ECO:0000313" key="2">
    <source>
        <dbReference type="EMBL" id="KAJ4494313.1"/>
    </source>
</evidence>
<dbReference type="PANTHER" id="PTHR37287:SF1">
    <property type="entry name" value="INO EIGHTY SUBUNIT 1"/>
    <property type="match status" value="1"/>
</dbReference>
<evidence type="ECO:0000313" key="3">
    <source>
        <dbReference type="Proteomes" id="UP001150217"/>
    </source>
</evidence>
<reference evidence="2" key="1">
    <citation type="submission" date="2022-08" db="EMBL/GenBank/DDBJ databases">
        <title>A Global Phylogenomic Analysis of the Shiitake Genus Lentinula.</title>
        <authorList>
            <consortium name="DOE Joint Genome Institute"/>
            <person name="Sierra-Patev S."/>
            <person name="Min B."/>
            <person name="Naranjo-Ortiz M."/>
            <person name="Looney B."/>
            <person name="Konkel Z."/>
            <person name="Slot J.C."/>
            <person name="Sakamoto Y."/>
            <person name="Steenwyk J.L."/>
            <person name="Rokas A."/>
            <person name="Carro J."/>
            <person name="Camarero S."/>
            <person name="Ferreira P."/>
            <person name="Molpeceres G."/>
            <person name="Ruiz-Duenas F.J."/>
            <person name="Serrano A."/>
            <person name="Henrissat B."/>
            <person name="Drula E."/>
            <person name="Hughes K.W."/>
            <person name="Mata J.L."/>
            <person name="Ishikawa N.K."/>
            <person name="Vargas-Isla R."/>
            <person name="Ushijima S."/>
            <person name="Smith C.A."/>
            <person name="Ahrendt S."/>
            <person name="Andreopoulos W."/>
            <person name="He G."/>
            <person name="Labutti K."/>
            <person name="Lipzen A."/>
            <person name="Ng V."/>
            <person name="Riley R."/>
            <person name="Sandor L."/>
            <person name="Barry K."/>
            <person name="Martinez A.T."/>
            <person name="Xiao Y."/>
            <person name="Gibbons J.G."/>
            <person name="Terashima K."/>
            <person name="Grigoriev I.V."/>
            <person name="Hibbett D.S."/>
        </authorList>
    </citation>
    <scope>NUCLEOTIDE SEQUENCE</scope>
    <source>
        <strain evidence="2">RHP3577 ss4</strain>
    </source>
</reference>
<feature type="region of interest" description="Disordered" evidence="1">
    <location>
        <begin position="304"/>
        <end position="349"/>
    </location>
</feature>
<dbReference type="Proteomes" id="UP001150217">
    <property type="component" value="Unassembled WGS sequence"/>
</dbReference>
<feature type="region of interest" description="Disordered" evidence="1">
    <location>
        <begin position="234"/>
        <end position="259"/>
    </location>
</feature>
<feature type="compositionally biased region" description="Basic and acidic residues" evidence="1">
    <location>
        <begin position="304"/>
        <end position="314"/>
    </location>
</feature>
<proteinExistence type="predicted"/>
<comment type="caution">
    <text evidence="2">The sequence shown here is derived from an EMBL/GenBank/DDBJ whole genome shotgun (WGS) entry which is preliminary data.</text>
</comment>
<evidence type="ECO:0000256" key="1">
    <source>
        <dbReference type="SAM" id="MobiDB-lite"/>
    </source>
</evidence>
<protein>
    <recommendedName>
        <fullName evidence="4">Ino eighty subunit 1</fullName>
    </recommendedName>
</protein>
<keyword evidence="3" id="KW-1185">Reference proteome</keyword>
<dbReference type="EMBL" id="JANVFT010000033">
    <property type="protein sequence ID" value="KAJ4494313.1"/>
    <property type="molecule type" value="Genomic_DNA"/>
</dbReference>
<evidence type="ECO:0008006" key="4">
    <source>
        <dbReference type="Google" id="ProtNLM"/>
    </source>
</evidence>
<name>A0ABQ8VIM3_9AGAR</name>
<dbReference type="InterPro" id="IPR038014">
    <property type="entry name" value="Ies1"/>
</dbReference>
<gene>
    <name evidence="2" type="ORF">C8R41DRAFT_919282</name>
</gene>